<keyword evidence="3" id="KW-1185">Reference proteome</keyword>
<reference evidence="2" key="1">
    <citation type="submission" date="2021-03" db="EMBL/GenBank/DDBJ databases">
        <title>Draft genome sequence of rust myrtle Austropuccinia psidii MF-1, a brazilian biotype.</title>
        <authorList>
            <person name="Quecine M.C."/>
            <person name="Pachon D.M.R."/>
            <person name="Bonatelli M.L."/>
            <person name="Correr F.H."/>
            <person name="Franceschini L.M."/>
            <person name="Leite T.F."/>
            <person name="Margarido G.R.A."/>
            <person name="Almeida C.A."/>
            <person name="Ferrarezi J.A."/>
            <person name="Labate C.A."/>
        </authorList>
    </citation>
    <scope>NUCLEOTIDE SEQUENCE</scope>
    <source>
        <strain evidence="2">MF-1</strain>
    </source>
</reference>
<dbReference type="AlphaFoldDB" id="A0A9Q3JDX5"/>
<organism evidence="2 3">
    <name type="scientific">Austropuccinia psidii MF-1</name>
    <dbReference type="NCBI Taxonomy" id="1389203"/>
    <lineage>
        <taxon>Eukaryota</taxon>
        <taxon>Fungi</taxon>
        <taxon>Dikarya</taxon>
        <taxon>Basidiomycota</taxon>
        <taxon>Pucciniomycotina</taxon>
        <taxon>Pucciniomycetes</taxon>
        <taxon>Pucciniales</taxon>
        <taxon>Sphaerophragmiaceae</taxon>
        <taxon>Austropuccinia</taxon>
    </lineage>
</organism>
<evidence type="ECO:0000313" key="2">
    <source>
        <dbReference type="EMBL" id="MBW0560338.1"/>
    </source>
</evidence>
<gene>
    <name evidence="2" type="ORF">O181_100053</name>
</gene>
<feature type="chain" id="PRO_5040467308" evidence="1">
    <location>
        <begin position="19"/>
        <end position="160"/>
    </location>
</feature>
<keyword evidence="1" id="KW-0732">Signal</keyword>
<evidence type="ECO:0000313" key="3">
    <source>
        <dbReference type="Proteomes" id="UP000765509"/>
    </source>
</evidence>
<sequence>MGWHSCGTLIGPLGRTLALVSLDQANTMWAPSVIRHPLGNSRTSQKTNEAKTTQKNNFFSSTRPTAQIPIPVSANMTPIEIQRVVDVNQSKRIHFGRVAIFSSTGLLISLVEVRPFTTMSEVKVNQWDELSQFLFRKRRFTNPIATNGALLAQLDGKNAA</sequence>
<protein>
    <submittedName>
        <fullName evidence="2">Uncharacterized protein</fullName>
    </submittedName>
</protein>
<name>A0A9Q3JDX5_9BASI</name>
<dbReference type="Proteomes" id="UP000765509">
    <property type="component" value="Unassembled WGS sequence"/>
</dbReference>
<proteinExistence type="predicted"/>
<evidence type="ECO:0000256" key="1">
    <source>
        <dbReference type="SAM" id="SignalP"/>
    </source>
</evidence>
<feature type="signal peptide" evidence="1">
    <location>
        <begin position="1"/>
        <end position="18"/>
    </location>
</feature>
<dbReference type="EMBL" id="AVOT02069418">
    <property type="protein sequence ID" value="MBW0560338.1"/>
    <property type="molecule type" value="Genomic_DNA"/>
</dbReference>
<comment type="caution">
    <text evidence="2">The sequence shown here is derived from an EMBL/GenBank/DDBJ whole genome shotgun (WGS) entry which is preliminary data.</text>
</comment>
<accession>A0A9Q3JDX5</accession>